<keyword evidence="2" id="KW-1185">Reference proteome</keyword>
<dbReference type="RefSeq" id="XP_066079982.1">
    <property type="nucleotide sequence ID" value="XM_066223885.1"/>
</dbReference>
<dbReference type="AlphaFoldDB" id="A0AAX4K6N9"/>
<dbReference type="KEGG" id="ker:91098857"/>
<organism evidence="1 2">
    <name type="scientific">Kwoniella europaea PYCC6329</name>
    <dbReference type="NCBI Taxonomy" id="1423913"/>
    <lineage>
        <taxon>Eukaryota</taxon>
        <taxon>Fungi</taxon>
        <taxon>Dikarya</taxon>
        <taxon>Basidiomycota</taxon>
        <taxon>Agaricomycotina</taxon>
        <taxon>Tremellomycetes</taxon>
        <taxon>Tremellales</taxon>
        <taxon>Cryptococcaceae</taxon>
        <taxon>Kwoniella</taxon>
    </lineage>
</organism>
<sequence>MRSCSIPSILAYEQFLKQEPTQAIGLSPQVQRLIGESAMSYEIDEVVHSLFKSKSQFCPHDRPVVPLPPSMAAIRFNELDTKLEQAMAIFSKRSCSDSYHTKAGETEIDANRSFNDHRPHPETSIPAMRYRAFGQRLRDRYGWDETWFCRPAGTG</sequence>
<evidence type="ECO:0000313" key="2">
    <source>
        <dbReference type="Proteomes" id="UP001358614"/>
    </source>
</evidence>
<protein>
    <submittedName>
        <fullName evidence="1">Uncharacterized protein</fullName>
    </submittedName>
</protein>
<name>A0AAX4K6N9_9TREE</name>
<dbReference type="Proteomes" id="UP001358614">
    <property type="component" value="Chromosome 1"/>
</dbReference>
<reference evidence="1 2" key="1">
    <citation type="submission" date="2024-01" db="EMBL/GenBank/DDBJ databases">
        <title>Comparative genomics of Cryptococcus and Kwoniella reveals pathogenesis evolution and contrasting modes of karyotype evolution via chromosome fusion or intercentromeric recombination.</title>
        <authorList>
            <person name="Coelho M.A."/>
            <person name="David-Palma M."/>
            <person name="Shea T."/>
            <person name="Bowers K."/>
            <person name="McGinley-Smith S."/>
            <person name="Mohammad A.W."/>
            <person name="Gnirke A."/>
            <person name="Yurkov A.M."/>
            <person name="Nowrousian M."/>
            <person name="Sun S."/>
            <person name="Cuomo C.A."/>
            <person name="Heitman J."/>
        </authorList>
    </citation>
    <scope>NUCLEOTIDE SEQUENCE [LARGE SCALE GENOMIC DNA]</scope>
    <source>
        <strain evidence="1 2">PYCC6329</strain>
    </source>
</reference>
<dbReference type="GeneID" id="91098857"/>
<dbReference type="EMBL" id="CP144089">
    <property type="protein sequence ID" value="WWD02015.1"/>
    <property type="molecule type" value="Genomic_DNA"/>
</dbReference>
<accession>A0AAX4K6N9</accession>
<gene>
    <name evidence="1" type="ORF">V865_000053</name>
</gene>
<proteinExistence type="predicted"/>
<evidence type="ECO:0000313" key="1">
    <source>
        <dbReference type="EMBL" id="WWD02015.1"/>
    </source>
</evidence>